<evidence type="ECO:0000256" key="2">
    <source>
        <dbReference type="ARBA" id="ARBA00022448"/>
    </source>
</evidence>
<gene>
    <name evidence="9" type="ORF">O9H85_30155</name>
</gene>
<proteinExistence type="inferred from homology"/>
<dbReference type="InterPro" id="IPR050809">
    <property type="entry name" value="UgpAE/MalFG_permease"/>
</dbReference>
<feature type="transmembrane region" description="Helical" evidence="7">
    <location>
        <begin position="200"/>
        <end position="221"/>
    </location>
</feature>
<evidence type="ECO:0000256" key="6">
    <source>
        <dbReference type="ARBA" id="ARBA00023136"/>
    </source>
</evidence>
<evidence type="ECO:0000256" key="7">
    <source>
        <dbReference type="RuleBase" id="RU363032"/>
    </source>
</evidence>
<organism evidence="9 10">
    <name type="scientific">Paenibacillus gyeongsangnamensis</name>
    <dbReference type="NCBI Taxonomy" id="3388067"/>
    <lineage>
        <taxon>Bacteria</taxon>
        <taxon>Bacillati</taxon>
        <taxon>Bacillota</taxon>
        <taxon>Bacilli</taxon>
        <taxon>Bacillales</taxon>
        <taxon>Paenibacillaceae</taxon>
        <taxon>Paenibacillus</taxon>
    </lineage>
</organism>
<dbReference type="InterPro" id="IPR035906">
    <property type="entry name" value="MetI-like_sf"/>
</dbReference>
<keyword evidence="5 7" id="KW-1133">Transmembrane helix</keyword>
<accession>A0ABT4QI64</accession>
<dbReference type="Gene3D" id="1.10.3720.10">
    <property type="entry name" value="MetI-like"/>
    <property type="match status" value="1"/>
</dbReference>
<keyword evidence="4 7" id="KW-0812">Transmembrane</keyword>
<dbReference type="CDD" id="cd06261">
    <property type="entry name" value="TM_PBP2"/>
    <property type="match status" value="1"/>
</dbReference>
<dbReference type="Pfam" id="PF00528">
    <property type="entry name" value="BPD_transp_1"/>
    <property type="match status" value="1"/>
</dbReference>
<protein>
    <submittedName>
        <fullName evidence="9">Sugar ABC transporter permease</fullName>
    </submittedName>
</protein>
<evidence type="ECO:0000256" key="3">
    <source>
        <dbReference type="ARBA" id="ARBA00022475"/>
    </source>
</evidence>
<comment type="subcellular location">
    <subcellularLocation>
        <location evidence="1 7">Cell membrane</location>
        <topology evidence="1 7">Multi-pass membrane protein</topology>
    </subcellularLocation>
</comment>
<dbReference type="SUPFAM" id="SSF161098">
    <property type="entry name" value="MetI-like"/>
    <property type="match status" value="1"/>
</dbReference>
<dbReference type="PANTHER" id="PTHR43227:SF11">
    <property type="entry name" value="BLL4140 PROTEIN"/>
    <property type="match status" value="1"/>
</dbReference>
<feature type="transmembrane region" description="Helical" evidence="7">
    <location>
        <begin position="71"/>
        <end position="92"/>
    </location>
</feature>
<name>A0ABT4QI64_9BACL</name>
<keyword evidence="10" id="KW-1185">Reference proteome</keyword>
<evidence type="ECO:0000256" key="4">
    <source>
        <dbReference type="ARBA" id="ARBA00022692"/>
    </source>
</evidence>
<keyword evidence="3" id="KW-1003">Cell membrane</keyword>
<evidence type="ECO:0000313" key="9">
    <source>
        <dbReference type="EMBL" id="MCZ8516578.1"/>
    </source>
</evidence>
<keyword evidence="6 7" id="KW-0472">Membrane</keyword>
<evidence type="ECO:0000256" key="1">
    <source>
        <dbReference type="ARBA" id="ARBA00004651"/>
    </source>
</evidence>
<evidence type="ECO:0000259" key="8">
    <source>
        <dbReference type="PROSITE" id="PS50928"/>
    </source>
</evidence>
<feature type="transmembrane region" description="Helical" evidence="7">
    <location>
        <begin position="154"/>
        <end position="179"/>
    </location>
</feature>
<dbReference type="RefSeq" id="WP_269885196.1">
    <property type="nucleotide sequence ID" value="NZ_JAQAGZ010000025.1"/>
</dbReference>
<dbReference type="InterPro" id="IPR000515">
    <property type="entry name" value="MetI-like"/>
</dbReference>
<feature type="domain" description="ABC transmembrane type-1" evidence="8">
    <location>
        <begin position="67"/>
        <end position="288"/>
    </location>
</feature>
<feature type="transmembrane region" description="Helical" evidence="7">
    <location>
        <begin position="267"/>
        <end position="291"/>
    </location>
</feature>
<keyword evidence="2 7" id="KW-0813">Transport</keyword>
<reference evidence="9 10" key="1">
    <citation type="submission" date="2022-12" db="EMBL/GenBank/DDBJ databases">
        <title>Draft genome sequence of Paenibacillus sp. dW9.</title>
        <authorList>
            <person name="Choi E.-W."/>
            <person name="Kim D.-U."/>
        </authorList>
    </citation>
    <scope>NUCLEOTIDE SEQUENCE [LARGE SCALE GENOMIC DNA]</scope>
    <source>
        <strain evidence="10">dW9</strain>
    </source>
</reference>
<feature type="transmembrane region" description="Helical" evidence="7">
    <location>
        <begin position="12"/>
        <end position="33"/>
    </location>
</feature>
<sequence>MRRWSEQLPGIGFTLPSLLLTLVFGVYPIFWAMRYMFYDYKGYGKERFVGLSNFTQLFHDHTYWDSVVNTFIYAGGKLILTLPLSLILAVILNRGLRGKHLLRAIYFMPTIVSTSVISVVFFIIFNSFNGILNQFLLRFHIIDKAIDWLGPEHAMLSVIIIAVWGAVGNYMLLFIAGLQNIPNDVYESASLDGANAMQKFWYITIPMLGPVLQMVIMLAIINSLKGYESIMVLTEGGPIGKTEVMFLYVYKQFFPIATSGSSVEQQIGYGSAVGFVTAIIVGVVTLLYFYASKRMNKVYE</sequence>
<comment type="similarity">
    <text evidence="7">Belongs to the binding-protein-dependent transport system permease family.</text>
</comment>
<comment type="caution">
    <text evidence="9">The sequence shown here is derived from an EMBL/GenBank/DDBJ whole genome shotgun (WGS) entry which is preliminary data.</text>
</comment>
<dbReference type="EMBL" id="JAQAGZ010000025">
    <property type="protein sequence ID" value="MCZ8516578.1"/>
    <property type="molecule type" value="Genomic_DNA"/>
</dbReference>
<feature type="transmembrane region" description="Helical" evidence="7">
    <location>
        <begin position="104"/>
        <end position="125"/>
    </location>
</feature>
<evidence type="ECO:0000313" key="10">
    <source>
        <dbReference type="Proteomes" id="UP001527882"/>
    </source>
</evidence>
<dbReference type="PANTHER" id="PTHR43227">
    <property type="entry name" value="BLL4140 PROTEIN"/>
    <property type="match status" value="1"/>
</dbReference>
<evidence type="ECO:0000256" key="5">
    <source>
        <dbReference type="ARBA" id="ARBA00022989"/>
    </source>
</evidence>
<dbReference type="Proteomes" id="UP001527882">
    <property type="component" value="Unassembled WGS sequence"/>
</dbReference>
<dbReference type="PROSITE" id="PS50928">
    <property type="entry name" value="ABC_TM1"/>
    <property type="match status" value="1"/>
</dbReference>